<proteinExistence type="predicted"/>
<protein>
    <submittedName>
        <fullName evidence="1">Uncharacterized protein</fullName>
    </submittedName>
</protein>
<accession>X1E5Q1</accession>
<gene>
    <name evidence="1" type="ORF">S01H4_52871</name>
</gene>
<comment type="caution">
    <text evidence="1">The sequence shown here is derived from an EMBL/GenBank/DDBJ whole genome shotgun (WGS) entry which is preliminary data.</text>
</comment>
<feature type="non-terminal residue" evidence="1">
    <location>
        <position position="1"/>
    </location>
</feature>
<reference evidence="1" key="1">
    <citation type="journal article" date="2014" name="Front. Microbiol.">
        <title>High frequency of phylogenetically diverse reductive dehalogenase-homologous genes in deep subseafloor sedimentary metagenomes.</title>
        <authorList>
            <person name="Kawai M."/>
            <person name="Futagami T."/>
            <person name="Toyoda A."/>
            <person name="Takaki Y."/>
            <person name="Nishi S."/>
            <person name="Hori S."/>
            <person name="Arai W."/>
            <person name="Tsubouchi T."/>
            <person name="Morono Y."/>
            <person name="Uchiyama I."/>
            <person name="Ito T."/>
            <person name="Fujiyama A."/>
            <person name="Inagaki F."/>
            <person name="Takami H."/>
        </authorList>
    </citation>
    <scope>NUCLEOTIDE SEQUENCE</scope>
    <source>
        <strain evidence="1">Expedition CK06-06</strain>
    </source>
</reference>
<organism evidence="1">
    <name type="scientific">marine sediment metagenome</name>
    <dbReference type="NCBI Taxonomy" id="412755"/>
    <lineage>
        <taxon>unclassified sequences</taxon>
        <taxon>metagenomes</taxon>
        <taxon>ecological metagenomes</taxon>
    </lineage>
</organism>
<sequence>RFPQDFIASNANFPFYHDQLYLTMVFHGNAVAEYPINIRFNASLLMSYKTKKVSEITAALGVISERFNSMIAQQESMGRIMPNPLDMAGQYIPSYNWGGIRPELMVSGSTLSQFFLHLENNQPEKTLTTPEMRAYARQSRQMVPNPNAFGTTDPVVGGVPDWFRTIIPKGAVAGAVREQFPPRVTQDNPALAGLGNVICV</sequence>
<dbReference type="AlphaFoldDB" id="X1E5Q1"/>
<name>X1E5Q1_9ZZZZ</name>
<dbReference type="EMBL" id="BART01030249">
    <property type="protein sequence ID" value="GAH15735.1"/>
    <property type="molecule type" value="Genomic_DNA"/>
</dbReference>
<evidence type="ECO:0000313" key="1">
    <source>
        <dbReference type="EMBL" id="GAH15735.1"/>
    </source>
</evidence>